<name>A0A5D3C8J3_CUCMM</name>
<evidence type="ECO:0000313" key="2">
    <source>
        <dbReference type="Proteomes" id="UP000321947"/>
    </source>
</evidence>
<dbReference type="Proteomes" id="UP000321947">
    <property type="component" value="Unassembled WGS sequence"/>
</dbReference>
<sequence length="121" mass="13298">MSEEAWKKRYSLPFLCHSSLRHPPCLGPFFPSLIQESTACLSSLNIIRDRCRPASFLSSHYRSEEKAGSRKEKGVLRALCPTHLTCSRGSPVPPTRLKEKSIQRCAFSGGCAVPIGLGPSP</sequence>
<organism evidence="1 2">
    <name type="scientific">Cucumis melo var. makuwa</name>
    <name type="common">Oriental melon</name>
    <dbReference type="NCBI Taxonomy" id="1194695"/>
    <lineage>
        <taxon>Eukaryota</taxon>
        <taxon>Viridiplantae</taxon>
        <taxon>Streptophyta</taxon>
        <taxon>Embryophyta</taxon>
        <taxon>Tracheophyta</taxon>
        <taxon>Spermatophyta</taxon>
        <taxon>Magnoliopsida</taxon>
        <taxon>eudicotyledons</taxon>
        <taxon>Gunneridae</taxon>
        <taxon>Pentapetalae</taxon>
        <taxon>rosids</taxon>
        <taxon>fabids</taxon>
        <taxon>Cucurbitales</taxon>
        <taxon>Cucurbitaceae</taxon>
        <taxon>Benincaseae</taxon>
        <taxon>Cucumis</taxon>
    </lineage>
</organism>
<gene>
    <name evidence="1" type="ORF">E5676_scaffold84371G00010</name>
</gene>
<protein>
    <submittedName>
        <fullName evidence="1">Uncharacterized protein</fullName>
    </submittedName>
</protein>
<evidence type="ECO:0000313" key="1">
    <source>
        <dbReference type="EMBL" id="TYK07488.1"/>
    </source>
</evidence>
<proteinExistence type="predicted"/>
<reference evidence="1 2" key="1">
    <citation type="submission" date="2019-08" db="EMBL/GenBank/DDBJ databases">
        <title>Draft genome sequences of two oriental melons (Cucumis melo L. var makuwa).</title>
        <authorList>
            <person name="Kwon S.-Y."/>
        </authorList>
    </citation>
    <scope>NUCLEOTIDE SEQUENCE [LARGE SCALE GENOMIC DNA]</scope>
    <source>
        <strain evidence="2">cv. Chang Bougi</strain>
        <tissue evidence="1">Leaf</tissue>
    </source>
</reference>
<dbReference type="EMBL" id="SSTD01013253">
    <property type="protein sequence ID" value="TYK07488.1"/>
    <property type="molecule type" value="Genomic_DNA"/>
</dbReference>
<comment type="caution">
    <text evidence="1">The sequence shown here is derived from an EMBL/GenBank/DDBJ whole genome shotgun (WGS) entry which is preliminary data.</text>
</comment>
<dbReference type="AlphaFoldDB" id="A0A5D3C8J3"/>
<accession>A0A5D3C8J3</accession>